<dbReference type="InterPro" id="IPR004360">
    <property type="entry name" value="Glyas_Fos-R_dOase_dom"/>
</dbReference>
<protein>
    <recommendedName>
        <fullName evidence="1">Glyoxalase/fosfomycin resistance/dioxygenase domain-containing protein</fullName>
    </recommendedName>
</protein>
<dbReference type="STRING" id="291331.XOO3817"/>
<feature type="domain" description="Glyoxalase/fosfomycin resistance/dioxygenase" evidence="1">
    <location>
        <begin position="90"/>
        <end position="197"/>
    </location>
</feature>
<dbReference type="Pfam" id="PF00903">
    <property type="entry name" value="Glyoxalase"/>
    <property type="match status" value="1"/>
</dbReference>
<gene>
    <name evidence="2" type="primary">PhnB</name>
    <name evidence="2" type="ordered locus">XOO3817</name>
</gene>
<dbReference type="HOGENOM" id="CLU_1359969_0_0_6"/>
<evidence type="ECO:0000313" key="3">
    <source>
        <dbReference type="Proteomes" id="UP000006735"/>
    </source>
</evidence>
<keyword evidence="3" id="KW-1185">Reference proteome</keyword>
<dbReference type="PANTHER" id="PTHR34109">
    <property type="entry name" value="BNAUNNG04460D PROTEIN-RELATED"/>
    <property type="match status" value="1"/>
</dbReference>
<dbReference type="Proteomes" id="UP000006735">
    <property type="component" value="Chromosome"/>
</dbReference>
<dbReference type="Gene3D" id="3.10.180.10">
    <property type="entry name" value="2,3-Dihydroxybiphenyl 1,2-Dioxygenase, domain 1"/>
    <property type="match status" value="1"/>
</dbReference>
<dbReference type="AlphaFoldDB" id="Q5GW50"/>
<reference evidence="2 3" key="1">
    <citation type="journal article" date="2005" name="Nucleic Acids Res.">
        <title>The genome sequence of Xanthomonas oryzae pathovar oryzae KACC10331, the bacterial blight pathogen of rice.</title>
        <authorList>
            <person name="Lee B.M."/>
            <person name="Park Y.J."/>
            <person name="Park D.S."/>
            <person name="Kang H.W."/>
            <person name="Kim J.G."/>
            <person name="Song E.S."/>
            <person name="Park I.C."/>
            <person name="Yoon U.H."/>
            <person name="Hahn J.H."/>
            <person name="Koo B.S."/>
            <person name="Lee G.B."/>
            <person name="Kim H."/>
            <person name="Park H.S."/>
            <person name="Yoon K.O."/>
            <person name="Kim J.H."/>
            <person name="Jung C.H."/>
            <person name="Koh N.H."/>
            <person name="Seo J.S."/>
            <person name="Go S.J."/>
        </authorList>
    </citation>
    <scope>NUCLEOTIDE SEQUENCE [LARGE SCALE GENOMIC DNA]</scope>
    <source>
        <strain evidence="3">KACC10331 / KXO85</strain>
    </source>
</reference>
<dbReference type="PANTHER" id="PTHR34109:SF1">
    <property type="entry name" value="VOC DOMAIN-CONTAINING PROTEIN"/>
    <property type="match status" value="1"/>
</dbReference>
<dbReference type="KEGG" id="xoo:XOO3817"/>
<proteinExistence type="predicted"/>
<dbReference type="SUPFAM" id="SSF54593">
    <property type="entry name" value="Glyoxalase/Bleomycin resistance protein/Dihydroxybiphenyl dioxygenase"/>
    <property type="match status" value="1"/>
</dbReference>
<evidence type="ECO:0000259" key="1">
    <source>
        <dbReference type="Pfam" id="PF00903"/>
    </source>
</evidence>
<sequence>MRWAKFLLRVSLVESVGIRWDTTTSTLGARVQGAYSSERELQLRSRRFLMRYLCRRASRCCVCAIAGRMLIARPAWSAVMSQLSSQQLKVFVPARDYAVSQRFYRALGFVQEDEVGNVTCFRHGAQCAFLLQDFYVRELAENLMLHLWVDDADAWWQHVHDIGLDAQFGASVSAPEDRPWGARDFTLHDPSGVLWRIGQPL</sequence>
<name>Q5GW50_XANOR</name>
<dbReference type="InterPro" id="IPR029068">
    <property type="entry name" value="Glyas_Bleomycin-R_OHBP_Dase"/>
</dbReference>
<accession>Q5GW50</accession>
<dbReference type="EMBL" id="AE013598">
    <property type="protein sequence ID" value="AAW77071.1"/>
    <property type="molecule type" value="Genomic_DNA"/>
</dbReference>
<evidence type="ECO:0000313" key="2">
    <source>
        <dbReference type="EMBL" id="AAW77071.1"/>
    </source>
</evidence>
<organism evidence="2 3">
    <name type="scientific">Xanthomonas oryzae pv. oryzae (strain KACC10331 / KXO85)</name>
    <dbReference type="NCBI Taxonomy" id="291331"/>
    <lineage>
        <taxon>Bacteria</taxon>
        <taxon>Pseudomonadati</taxon>
        <taxon>Pseudomonadota</taxon>
        <taxon>Gammaproteobacteria</taxon>
        <taxon>Lysobacterales</taxon>
        <taxon>Lysobacteraceae</taxon>
        <taxon>Xanthomonas</taxon>
    </lineage>
</organism>